<evidence type="ECO:0000313" key="1">
    <source>
        <dbReference type="EMBL" id="OGY97076.1"/>
    </source>
</evidence>
<accession>A0A1G2C777</accession>
<feature type="non-terminal residue" evidence="1">
    <location>
        <position position="1"/>
    </location>
</feature>
<dbReference type="EMBL" id="MHKV01000024">
    <property type="protein sequence ID" value="OGY97076.1"/>
    <property type="molecule type" value="Genomic_DNA"/>
</dbReference>
<dbReference type="SUPFAM" id="SSF63829">
    <property type="entry name" value="Calcium-dependent phosphotriesterase"/>
    <property type="match status" value="1"/>
</dbReference>
<name>A0A1G2C777_9BACT</name>
<comment type="caution">
    <text evidence="1">The sequence shown here is derived from an EMBL/GenBank/DDBJ whole genome shotgun (WGS) entry which is preliminary data.</text>
</comment>
<gene>
    <name evidence="1" type="ORF">A2128_02545</name>
</gene>
<evidence type="ECO:0000313" key="2">
    <source>
        <dbReference type="Proteomes" id="UP000176349"/>
    </source>
</evidence>
<sequence length="372" mass="41018">YTLIAPLRSNAAYLVDQKGKIFHTWRIPGLPELREMATRNESAKFGTLQAKLLPSGNLLVGHGGELSGRPDRGTMPALLELDWDGNVVWRYENDMLHHDFERLPDGRTAVIAWEKIPDALAKKVNGGIPGSERGIGMHSDAILEVDRDGKIVWRWALWERLDPGAPENVIPPGWPRNIWTALNSIAYVPRNPITGTPAYLIGVHRFGAAMLVERESGRIIWRGGGREVLASPHSAVLTRNGTVLAFDNGSDPPKEVRGIYIPRSSVVEIEPAIIDGNFASRAVFRYAPEPPIAVKAAFFTPANGSVQELPNGNILVSAGVTGRIFEIEKATKRVVWDYISPFGFALEGWPTFVMNAVYSAHRYPPGYSGFLK</sequence>
<dbReference type="PANTHER" id="PTHR35340:SF5">
    <property type="entry name" value="ASST-DOMAIN-CONTAINING PROTEIN"/>
    <property type="match status" value="1"/>
</dbReference>
<evidence type="ECO:0008006" key="3">
    <source>
        <dbReference type="Google" id="ProtNLM"/>
    </source>
</evidence>
<proteinExistence type="predicted"/>
<dbReference type="InterPro" id="IPR053143">
    <property type="entry name" value="Arylsulfate_ST"/>
</dbReference>
<dbReference type="Pfam" id="PF14269">
    <property type="entry name" value="Arylsulfotran_2"/>
    <property type="match status" value="1"/>
</dbReference>
<protein>
    <recommendedName>
        <fullName evidence="3">Aryl sulfotransferase</fullName>
    </recommendedName>
</protein>
<dbReference type="Proteomes" id="UP000176349">
    <property type="component" value="Unassembled WGS sequence"/>
</dbReference>
<reference evidence="1 2" key="1">
    <citation type="journal article" date="2016" name="Nat. Commun.">
        <title>Thousands of microbial genomes shed light on interconnected biogeochemical processes in an aquifer system.</title>
        <authorList>
            <person name="Anantharaman K."/>
            <person name="Brown C.T."/>
            <person name="Hug L.A."/>
            <person name="Sharon I."/>
            <person name="Castelle C.J."/>
            <person name="Probst A.J."/>
            <person name="Thomas B.C."/>
            <person name="Singh A."/>
            <person name="Wilkins M.J."/>
            <person name="Karaoz U."/>
            <person name="Brodie E.L."/>
            <person name="Williams K.H."/>
            <person name="Hubbard S.S."/>
            <person name="Banfield J.F."/>
        </authorList>
    </citation>
    <scope>NUCLEOTIDE SEQUENCE [LARGE SCALE GENOMIC DNA]</scope>
</reference>
<dbReference type="PANTHER" id="PTHR35340">
    <property type="entry name" value="PQQ ENZYME REPEAT PROTEIN-RELATED"/>
    <property type="match status" value="1"/>
</dbReference>
<dbReference type="InterPro" id="IPR039535">
    <property type="entry name" value="ASST-like"/>
</dbReference>
<dbReference type="AlphaFoldDB" id="A0A1G2C777"/>
<organism evidence="1 2">
    <name type="scientific">Candidatus Liptonbacteria bacterium GWC1_60_9</name>
    <dbReference type="NCBI Taxonomy" id="1798645"/>
    <lineage>
        <taxon>Bacteria</taxon>
        <taxon>Candidatus Liptoniibacteriota</taxon>
    </lineage>
</organism>